<protein>
    <submittedName>
        <fullName evidence="1">Uncharacterized protein</fullName>
    </submittedName>
</protein>
<name>A0A0E9RXE1_ANGAN</name>
<sequence length="17" mass="1954">MQSQDWLPPLLRRGSGL</sequence>
<dbReference type="EMBL" id="GBXM01074771">
    <property type="protein sequence ID" value="JAH33806.1"/>
    <property type="molecule type" value="Transcribed_RNA"/>
</dbReference>
<dbReference type="AlphaFoldDB" id="A0A0E9RXE1"/>
<reference evidence="1" key="2">
    <citation type="journal article" date="2015" name="Fish Shellfish Immunol.">
        <title>Early steps in the European eel (Anguilla anguilla)-Vibrio vulnificus interaction in the gills: Role of the RtxA13 toxin.</title>
        <authorList>
            <person name="Callol A."/>
            <person name="Pajuelo D."/>
            <person name="Ebbesson L."/>
            <person name="Teles M."/>
            <person name="MacKenzie S."/>
            <person name="Amaro C."/>
        </authorList>
    </citation>
    <scope>NUCLEOTIDE SEQUENCE</scope>
</reference>
<proteinExistence type="predicted"/>
<organism evidence="1">
    <name type="scientific">Anguilla anguilla</name>
    <name type="common">European freshwater eel</name>
    <name type="synonym">Muraena anguilla</name>
    <dbReference type="NCBI Taxonomy" id="7936"/>
    <lineage>
        <taxon>Eukaryota</taxon>
        <taxon>Metazoa</taxon>
        <taxon>Chordata</taxon>
        <taxon>Craniata</taxon>
        <taxon>Vertebrata</taxon>
        <taxon>Euteleostomi</taxon>
        <taxon>Actinopterygii</taxon>
        <taxon>Neopterygii</taxon>
        <taxon>Teleostei</taxon>
        <taxon>Anguilliformes</taxon>
        <taxon>Anguillidae</taxon>
        <taxon>Anguilla</taxon>
    </lineage>
</organism>
<evidence type="ECO:0000313" key="1">
    <source>
        <dbReference type="EMBL" id="JAH33806.1"/>
    </source>
</evidence>
<reference evidence="1" key="1">
    <citation type="submission" date="2014-11" db="EMBL/GenBank/DDBJ databases">
        <authorList>
            <person name="Amaro Gonzalez C."/>
        </authorList>
    </citation>
    <scope>NUCLEOTIDE SEQUENCE</scope>
</reference>
<accession>A0A0E9RXE1</accession>